<sequence>MSHLRPQLFIFRSFIIRLLYLLSIKYPKSLYTHFYDVKSGKQGEKSFKHFHILPFVIYYGCSEFSIAEVGYVETITD</sequence>
<evidence type="ECO:0000313" key="3">
    <source>
        <dbReference type="Proteomes" id="UP001500880"/>
    </source>
</evidence>
<keyword evidence="1" id="KW-1133">Transmembrane helix</keyword>
<comment type="caution">
    <text evidence="2">The sequence shown here is derived from an EMBL/GenBank/DDBJ whole genome shotgun (WGS) entry which is preliminary data.</text>
</comment>
<keyword evidence="1" id="KW-0472">Membrane</keyword>
<proteinExistence type="predicted"/>
<protein>
    <submittedName>
        <fullName evidence="2">Uncharacterized protein</fullName>
    </submittedName>
</protein>
<accession>A0ABN1BH13</accession>
<feature type="transmembrane region" description="Helical" evidence="1">
    <location>
        <begin position="6"/>
        <end position="24"/>
    </location>
</feature>
<dbReference type="EMBL" id="BAAADO010000005">
    <property type="protein sequence ID" value="GAA0497653.1"/>
    <property type="molecule type" value="Genomic_DNA"/>
</dbReference>
<evidence type="ECO:0000256" key="1">
    <source>
        <dbReference type="SAM" id="Phobius"/>
    </source>
</evidence>
<keyword evidence="1" id="KW-0812">Transmembrane</keyword>
<gene>
    <name evidence="2" type="ORF">GCM10008986_25820</name>
</gene>
<evidence type="ECO:0000313" key="2">
    <source>
        <dbReference type="EMBL" id="GAA0497653.1"/>
    </source>
</evidence>
<dbReference type="Proteomes" id="UP001500880">
    <property type="component" value="Unassembled WGS sequence"/>
</dbReference>
<reference evidence="2 3" key="1">
    <citation type="journal article" date="2019" name="Int. J. Syst. Evol. Microbiol.">
        <title>The Global Catalogue of Microorganisms (GCM) 10K type strain sequencing project: providing services to taxonomists for standard genome sequencing and annotation.</title>
        <authorList>
            <consortium name="The Broad Institute Genomics Platform"/>
            <consortium name="The Broad Institute Genome Sequencing Center for Infectious Disease"/>
            <person name="Wu L."/>
            <person name="Ma J."/>
        </authorList>
    </citation>
    <scope>NUCLEOTIDE SEQUENCE [LARGE SCALE GENOMIC DNA]</scope>
    <source>
        <strain evidence="2 3">JCM 12389</strain>
    </source>
</reference>
<keyword evidence="3" id="KW-1185">Reference proteome</keyword>
<organism evidence="2 3">
    <name type="scientific">Salinibacillus aidingensis</name>
    <dbReference type="NCBI Taxonomy" id="237684"/>
    <lineage>
        <taxon>Bacteria</taxon>
        <taxon>Bacillati</taxon>
        <taxon>Bacillota</taxon>
        <taxon>Bacilli</taxon>
        <taxon>Bacillales</taxon>
        <taxon>Bacillaceae</taxon>
        <taxon>Salinibacillus</taxon>
    </lineage>
</organism>
<name>A0ABN1BH13_9BACI</name>